<reference evidence="2" key="2">
    <citation type="submission" date="2018-04" db="EMBL/GenBank/DDBJ databases">
        <title>OnivRS2 (Oryza nivara Reference Sequence Version 2).</title>
        <authorList>
            <person name="Zhang J."/>
            <person name="Kudrna D."/>
            <person name="Lee S."/>
            <person name="Talag J."/>
            <person name="Rajasekar S."/>
            <person name="Welchert J."/>
            <person name="Hsing Y.-I."/>
            <person name="Wing R.A."/>
        </authorList>
    </citation>
    <scope>NUCLEOTIDE SEQUENCE [LARGE SCALE GENOMIC DNA]</scope>
    <source>
        <strain evidence="2">SL10</strain>
    </source>
</reference>
<protein>
    <submittedName>
        <fullName evidence="2">Uncharacterized protein</fullName>
    </submittedName>
</protein>
<feature type="region of interest" description="Disordered" evidence="1">
    <location>
        <begin position="13"/>
        <end position="42"/>
    </location>
</feature>
<dbReference type="Proteomes" id="UP000006591">
    <property type="component" value="Chromosome 2"/>
</dbReference>
<evidence type="ECO:0000256" key="1">
    <source>
        <dbReference type="SAM" id="MobiDB-lite"/>
    </source>
</evidence>
<reference evidence="2" key="1">
    <citation type="submission" date="2015-04" db="UniProtKB">
        <authorList>
            <consortium name="EnsemblPlants"/>
        </authorList>
    </citation>
    <scope>IDENTIFICATION</scope>
    <source>
        <strain evidence="2">SL10</strain>
    </source>
</reference>
<dbReference type="HOGENOM" id="CLU_1985172_0_0_1"/>
<evidence type="ECO:0000313" key="3">
    <source>
        <dbReference type="Proteomes" id="UP000006591"/>
    </source>
</evidence>
<evidence type="ECO:0000313" key="2">
    <source>
        <dbReference type="EnsemblPlants" id="ONIVA02G03660.1"/>
    </source>
</evidence>
<organism evidence="2">
    <name type="scientific">Oryza nivara</name>
    <name type="common">Indian wild rice</name>
    <name type="synonym">Oryza sativa f. spontanea</name>
    <dbReference type="NCBI Taxonomy" id="4536"/>
    <lineage>
        <taxon>Eukaryota</taxon>
        <taxon>Viridiplantae</taxon>
        <taxon>Streptophyta</taxon>
        <taxon>Embryophyta</taxon>
        <taxon>Tracheophyta</taxon>
        <taxon>Spermatophyta</taxon>
        <taxon>Magnoliopsida</taxon>
        <taxon>Liliopsida</taxon>
        <taxon>Poales</taxon>
        <taxon>Poaceae</taxon>
        <taxon>BOP clade</taxon>
        <taxon>Oryzoideae</taxon>
        <taxon>Oryzeae</taxon>
        <taxon>Oryzinae</taxon>
        <taxon>Oryza</taxon>
    </lineage>
</organism>
<proteinExistence type="predicted"/>
<dbReference type="Gramene" id="ONIVA02G03660.1">
    <property type="protein sequence ID" value="ONIVA02G03660.1"/>
    <property type="gene ID" value="ONIVA02G03660"/>
</dbReference>
<keyword evidence="3" id="KW-1185">Reference proteome</keyword>
<name>A0A0E0G157_ORYNI</name>
<sequence length="126" mass="13080">MRLASAVRRYPPGCGRAAAASKPSKAQSASRNGEAESIGGGGECWLSGSNAWLDELQRRCRWCAGGSWWAALGPDWAHVTTIPVVGAAWEEVAAVEVAVKHRPATLALAVAGSASRPNPALFEAIG</sequence>
<accession>A0A0E0G157</accession>
<feature type="compositionally biased region" description="Low complexity" evidence="1">
    <location>
        <begin position="17"/>
        <end position="30"/>
    </location>
</feature>
<dbReference type="EnsemblPlants" id="ONIVA02G03660.1">
    <property type="protein sequence ID" value="ONIVA02G03660.1"/>
    <property type="gene ID" value="ONIVA02G03660"/>
</dbReference>
<dbReference type="AlphaFoldDB" id="A0A0E0G157"/>